<gene>
    <name evidence="1" type="ORF">CWATWH0401_1521</name>
</gene>
<sequence length="39" mass="4302">MSLQGGICSELIIHYPLSIDNYFHSGWGSIGKQVPNLLI</sequence>
<comment type="caution">
    <text evidence="1">The sequence shown here is derived from an EMBL/GenBank/DDBJ whole genome shotgun (WGS) entry which is preliminary data.</text>
</comment>
<proteinExistence type="predicted"/>
<accession>T2JF12</accession>
<reference evidence="1 2" key="1">
    <citation type="submission" date="2013-01" db="EMBL/GenBank/DDBJ databases">
        <authorList>
            <person name="Bench S."/>
        </authorList>
    </citation>
    <scope>NUCLEOTIDE SEQUENCE [LARGE SCALE GENOMIC DNA]</scope>
    <source>
        <strain evidence="1 2">WH 0401</strain>
    </source>
</reference>
<protein>
    <submittedName>
        <fullName evidence="1">Uncharacterized protein</fullName>
    </submittedName>
</protein>
<evidence type="ECO:0000313" key="1">
    <source>
        <dbReference type="EMBL" id="CCQ64418.1"/>
    </source>
</evidence>
<name>T2JF12_CROWT</name>
<dbReference type="AlphaFoldDB" id="T2JF12"/>
<organism evidence="1 2">
    <name type="scientific">Crocosphaera watsonii WH 0401</name>
    <dbReference type="NCBI Taxonomy" id="555881"/>
    <lineage>
        <taxon>Bacteria</taxon>
        <taxon>Bacillati</taxon>
        <taxon>Cyanobacteriota</taxon>
        <taxon>Cyanophyceae</taxon>
        <taxon>Oscillatoriophycideae</taxon>
        <taxon>Chroococcales</taxon>
        <taxon>Aphanothecaceae</taxon>
        <taxon>Crocosphaera</taxon>
    </lineage>
</organism>
<evidence type="ECO:0000313" key="2">
    <source>
        <dbReference type="Proteomes" id="UP000018198"/>
    </source>
</evidence>
<reference evidence="1 2" key="2">
    <citation type="submission" date="2013-09" db="EMBL/GenBank/DDBJ databases">
        <title>Whole genome comparison of six Crocosphaera watsonii strains with differing phenotypes.</title>
        <authorList>
            <person name="Bench S.R."/>
            <person name="Heller P."/>
            <person name="Frank I."/>
            <person name="Arciniega M."/>
            <person name="Shilova I.N."/>
            <person name="Zehr J.P."/>
        </authorList>
    </citation>
    <scope>NUCLEOTIDE SEQUENCE [LARGE SCALE GENOMIC DNA]</scope>
    <source>
        <strain evidence="1 2">WH 0401</strain>
    </source>
</reference>
<dbReference type="Proteomes" id="UP000018198">
    <property type="component" value="Unassembled WGS sequence"/>
</dbReference>
<dbReference type="EMBL" id="CAQM01000884">
    <property type="protein sequence ID" value="CCQ64418.1"/>
    <property type="molecule type" value="Genomic_DNA"/>
</dbReference>